<evidence type="ECO:0000313" key="2">
    <source>
        <dbReference type="Proteomes" id="UP001200145"/>
    </source>
</evidence>
<reference evidence="1 2" key="1">
    <citation type="submission" date="2022-01" db="EMBL/GenBank/DDBJ databases">
        <title>Flavihumibacter sp. nov., isolated from sediment of a river.</title>
        <authorList>
            <person name="Liu H."/>
        </authorList>
    </citation>
    <scope>NUCLEOTIDE SEQUENCE [LARGE SCALE GENOMIC DNA]</scope>
    <source>
        <strain evidence="1 2">RY-1</strain>
    </source>
</reference>
<comment type="caution">
    <text evidence="1">The sequence shown here is derived from an EMBL/GenBank/DDBJ whole genome shotgun (WGS) entry which is preliminary data.</text>
</comment>
<protein>
    <recommendedName>
        <fullName evidence="3">Lipoprotein</fullName>
    </recommendedName>
</protein>
<dbReference type="RefSeq" id="WP_234868124.1">
    <property type="nucleotide sequence ID" value="NZ_JAKEVY010000006.1"/>
</dbReference>
<accession>A0ABS9BP00</accession>
<gene>
    <name evidence="1" type="ORF">L0U88_18925</name>
</gene>
<dbReference type="EMBL" id="JAKEVY010000006">
    <property type="protein sequence ID" value="MCF1716723.1"/>
    <property type="molecule type" value="Genomic_DNA"/>
</dbReference>
<name>A0ABS9BP00_9BACT</name>
<keyword evidence="2" id="KW-1185">Reference proteome</keyword>
<proteinExistence type="predicted"/>
<evidence type="ECO:0008006" key="3">
    <source>
        <dbReference type="Google" id="ProtNLM"/>
    </source>
</evidence>
<evidence type="ECO:0000313" key="1">
    <source>
        <dbReference type="EMBL" id="MCF1716723.1"/>
    </source>
</evidence>
<sequence>MEIMSLSRTHSKIFIGLATFFFVSCSGSLKLPKPADTSTSITGSEFYKQAVSYNWKERDSLFLESFQKGSVPDFFYRFERISISYQDSTGEKHQIQFYCSPDYLLIGTAEDWARVPVTPMAAEIIARQLNCILPTPKMVDHIYRQAKVKLEPVPMYAYRDSTITMWQHHLIIEGQRKNRQGLIAGIKKDLVQAPEQAYKGKTDRVAIYGWHRLNGSPIQPLYTGHINWYVDYSHGARLIYKRIRVDGKWMDVDELKRNPLLKNALID</sequence>
<dbReference type="Proteomes" id="UP001200145">
    <property type="component" value="Unassembled WGS sequence"/>
</dbReference>
<organism evidence="1 2">
    <name type="scientific">Flavihumibacter fluminis</name>
    <dbReference type="NCBI Taxonomy" id="2909236"/>
    <lineage>
        <taxon>Bacteria</taxon>
        <taxon>Pseudomonadati</taxon>
        <taxon>Bacteroidota</taxon>
        <taxon>Chitinophagia</taxon>
        <taxon>Chitinophagales</taxon>
        <taxon>Chitinophagaceae</taxon>
        <taxon>Flavihumibacter</taxon>
    </lineage>
</organism>